<reference evidence="3 4" key="1">
    <citation type="submission" date="2015-05" db="EMBL/GenBank/DDBJ databases">
        <title>Distinctive expansion of gene families associated with plant cell wall degradation and secondary metabolism in the genomes of grapevine trunk pathogens.</title>
        <authorList>
            <person name="Lawrence D.P."/>
            <person name="Travadon R."/>
            <person name="Rolshausen P.E."/>
            <person name="Baumgartner K."/>
        </authorList>
    </citation>
    <scope>NUCLEOTIDE SEQUENCE [LARGE SCALE GENOMIC DNA]</scope>
    <source>
        <strain evidence="3">DA912</strain>
    </source>
</reference>
<dbReference type="EMBL" id="LCUC01000206">
    <property type="protein sequence ID" value="KKY34424.1"/>
    <property type="molecule type" value="Genomic_DNA"/>
</dbReference>
<sequence length="1029" mass="113617">MRQVETASASGVTTADSPAVLNVSDHAFPDVDGNWTGFPKQTGQSLSYWLQGVRCDPLLDHRSTPEVPPSADIVVIGSGITGTLVAKQCLETWPEKSVVVLEAREFCSGATGRNAGHCKPDQWRGFGKYEKAFGTKQALQILQNEQETWESLVQYVRDNKVDCDLWVGDTLDVAMTPEVATLAKDVFKRYQSAGGKVDHIKVTLDPAEASTVSRLKGAQACFAWPASTLQPWKLVAHIMRSNVAQEPRFNLQTYTTVRKVTKGSDPGKWVVHSDRGEIECSRVVHATNAYGAAVEPSLRGLVVPTPHMCNKVVPPASFAGSRALRNSYGVLLPDGALFSVNPRPTSDGVIMFGGSNPGQRKFRDWLKKHPERWTDDGLSEFPEITAAVKALAEEQLEGWAAAVPGPGTLYDYSWSGIIGNTTDGVPFIVVSHAISFIKKAPIELDLAQVKKLEFSDEGYFINTEMSDADSDDARGATPSAIQTFLSSGWLPGLPGQYQSSSMEGYEGYEGDDEYDVDYIVEHDNQPRKPLANASISSSSDGDSTADEAPSYKMPGAFDVSDSGLQTTDGEYVSDIEAAGDSATDENQSLASQLATQNPWGTLAKFRNPMTQEDVGIYSRFPILRMPAELLLVVAEHLAIESAACLALACKTTYTALGTRSFRMPKANFWNFLLLIEKERQNSYACCLCLKLHRPAEVFLSYASRRNCSRRRNVETNLPSVISPGLVKMIGRKFFEDSRVFQEYLSWATMAEKKTTRHVKVSVHVIPRMLDGSLLLRTEAYIHPFHNGNLTERSFIELAFQVGMEAGSWYSQVPRLCAHQKWDWYFAHLSSLEESVKPTKCVITSDHQHLTSCYSTNLLDTSGHGLKSPIKRCALIHKQPCKACKPDPEGIYGGEIKGCRKCTTDFAISAREVPGVGYCVVLTSWKDIGGVGPGGADKWDLHVRPRHSTRYGEQDDCRSKRAIGRIYRAFDNTPDELTGSAKRYRPQPDSRMIRDLTRKVNAWRNRGADTTDTEAGTASEEDCEGRFKLW</sequence>
<dbReference type="SUPFAM" id="SSF51905">
    <property type="entry name" value="FAD/NAD(P)-binding domain"/>
    <property type="match status" value="1"/>
</dbReference>
<dbReference type="PANTHER" id="PTHR13847">
    <property type="entry name" value="SARCOSINE DEHYDROGENASE-RELATED"/>
    <property type="match status" value="1"/>
</dbReference>
<feature type="domain" description="FAD dependent oxidoreductase" evidence="2">
    <location>
        <begin position="72"/>
        <end position="429"/>
    </location>
</feature>
<accession>A0A0G2FK49</accession>
<dbReference type="Proteomes" id="UP000034680">
    <property type="component" value="Unassembled WGS sequence"/>
</dbReference>
<protein>
    <submittedName>
        <fullName evidence="3">Putative fad dependent oxidoreductase superfamily protein</fullName>
    </submittedName>
</protein>
<proteinExistence type="predicted"/>
<feature type="region of interest" description="Disordered" evidence="1">
    <location>
        <begin position="526"/>
        <end position="564"/>
    </location>
</feature>
<dbReference type="Gene3D" id="3.30.9.10">
    <property type="entry name" value="D-Amino Acid Oxidase, subunit A, domain 2"/>
    <property type="match status" value="1"/>
</dbReference>
<keyword evidence="4" id="KW-1185">Reference proteome</keyword>
<dbReference type="InterPro" id="IPR036188">
    <property type="entry name" value="FAD/NAD-bd_sf"/>
</dbReference>
<dbReference type="OrthoDB" id="429143at2759"/>
<dbReference type="Gene3D" id="3.50.50.60">
    <property type="entry name" value="FAD/NAD(P)-binding domain"/>
    <property type="match status" value="1"/>
</dbReference>
<evidence type="ECO:0000313" key="3">
    <source>
        <dbReference type="EMBL" id="KKY34424.1"/>
    </source>
</evidence>
<reference evidence="3 4" key="2">
    <citation type="submission" date="2015-05" db="EMBL/GenBank/DDBJ databases">
        <authorList>
            <person name="Morales-Cruz A."/>
            <person name="Amrine K.C."/>
            <person name="Cantu D."/>
        </authorList>
    </citation>
    <scope>NUCLEOTIDE SEQUENCE [LARGE SCALE GENOMIC DNA]</scope>
    <source>
        <strain evidence="3">DA912</strain>
    </source>
</reference>
<evidence type="ECO:0000256" key="1">
    <source>
        <dbReference type="SAM" id="MobiDB-lite"/>
    </source>
</evidence>
<evidence type="ECO:0000313" key="4">
    <source>
        <dbReference type="Proteomes" id="UP000034680"/>
    </source>
</evidence>
<dbReference type="GO" id="GO:0005737">
    <property type="term" value="C:cytoplasm"/>
    <property type="evidence" value="ECO:0007669"/>
    <property type="project" value="TreeGrafter"/>
</dbReference>
<dbReference type="STRING" id="1214573.A0A0G2FK49"/>
<feature type="compositionally biased region" description="Low complexity" evidence="1">
    <location>
        <begin position="531"/>
        <end position="548"/>
    </location>
</feature>
<name>A0A0G2FK49_9PEZI</name>
<dbReference type="AlphaFoldDB" id="A0A0G2FK49"/>
<organism evidence="3 4">
    <name type="scientific">Diaporthe ampelina</name>
    <dbReference type="NCBI Taxonomy" id="1214573"/>
    <lineage>
        <taxon>Eukaryota</taxon>
        <taxon>Fungi</taxon>
        <taxon>Dikarya</taxon>
        <taxon>Ascomycota</taxon>
        <taxon>Pezizomycotina</taxon>
        <taxon>Sordariomycetes</taxon>
        <taxon>Sordariomycetidae</taxon>
        <taxon>Diaporthales</taxon>
        <taxon>Diaporthaceae</taxon>
        <taxon>Diaporthe</taxon>
    </lineage>
</organism>
<evidence type="ECO:0000259" key="2">
    <source>
        <dbReference type="Pfam" id="PF01266"/>
    </source>
</evidence>
<dbReference type="InterPro" id="IPR006076">
    <property type="entry name" value="FAD-dep_OxRdtase"/>
</dbReference>
<comment type="caution">
    <text evidence="3">The sequence shown here is derived from an EMBL/GenBank/DDBJ whole genome shotgun (WGS) entry which is preliminary data.</text>
</comment>
<gene>
    <name evidence="3" type="ORF">UCDDA912_g05600</name>
</gene>
<dbReference type="Pfam" id="PF01266">
    <property type="entry name" value="DAO"/>
    <property type="match status" value="1"/>
</dbReference>
<dbReference type="PANTHER" id="PTHR13847:SF260">
    <property type="entry name" value="FAD DEPENDENT OXIDOREDUCTASE DOMAIN-CONTAINING PROTEIN"/>
    <property type="match status" value="1"/>
</dbReference>